<proteinExistence type="predicted"/>
<keyword evidence="2" id="KW-0413">Isomerase</keyword>
<comment type="caution">
    <text evidence="2">The sequence shown here is derived from an EMBL/GenBank/DDBJ whole genome shotgun (WGS) entry which is preliminary data.</text>
</comment>
<dbReference type="NCBIfam" id="TIGR03083">
    <property type="entry name" value="maleylpyruvate isomerase family mycothiol-dependent enzyme"/>
    <property type="match status" value="1"/>
</dbReference>
<evidence type="ECO:0000313" key="2">
    <source>
        <dbReference type="EMBL" id="RNL75519.1"/>
    </source>
</evidence>
<accession>A0A3N0DIL5</accession>
<dbReference type="EMBL" id="RJSG01000006">
    <property type="protein sequence ID" value="RNL75519.1"/>
    <property type="molecule type" value="Genomic_DNA"/>
</dbReference>
<dbReference type="Proteomes" id="UP000277094">
    <property type="component" value="Unassembled WGS sequence"/>
</dbReference>
<dbReference type="InterPro" id="IPR024344">
    <property type="entry name" value="MDMPI_metal-binding"/>
</dbReference>
<reference evidence="2 3" key="1">
    <citation type="submission" date="2018-11" db="EMBL/GenBank/DDBJ databases">
        <authorList>
            <person name="Li F."/>
        </authorList>
    </citation>
    <scope>NUCLEOTIDE SEQUENCE [LARGE SCALE GENOMIC DNA]</scope>
    <source>
        <strain evidence="2 3">KIS18-7</strain>
    </source>
</reference>
<feature type="domain" description="Mycothiol-dependent maleylpyruvate isomerase metal-binding" evidence="1">
    <location>
        <begin position="9"/>
        <end position="93"/>
    </location>
</feature>
<keyword evidence="3" id="KW-1185">Reference proteome</keyword>
<dbReference type="AlphaFoldDB" id="A0A3N0DIL5"/>
<dbReference type="Gene3D" id="1.20.120.450">
    <property type="entry name" value="dinb family like domain"/>
    <property type="match status" value="1"/>
</dbReference>
<dbReference type="GO" id="GO:0016853">
    <property type="term" value="F:isomerase activity"/>
    <property type="evidence" value="ECO:0007669"/>
    <property type="project" value="UniProtKB-KW"/>
</dbReference>
<dbReference type="SUPFAM" id="SSF109854">
    <property type="entry name" value="DinB/YfiT-like putative metalloenzymes"/>
    <property type="match status" value="1"/>
</dbReference>
<keyword evidence="2" id="KW-0670">Pyruvate</keyword>
<dbReference type="RefSeq" id="WP_123235706.1">
    <property type="nucleotide sequence ID" value="NZ_RJSG01000006.1"/>
</dbReference>
<gene>
    <name evidence="2" type="ORF">EFL95_18030</name>
</gene>
<dbReference type="GO" id="GO:0046872">
    <property type="term" value="F:metal ion binding"/>
    <property type="evidence" value="ECO:0007669"/>
    <property type="project" value="InterPro"/>
</dbReference>
<protein>
    <submittedName>
        <fullName evidence="2">Maleylpyruvate isomerase family mycothiol-dependent enzyme</fullName>
    </submittedName>
</protein>
<dbReference type="InterPro" id="IPR017517">
    <property type="entry name" value="Maleyloyr_isom"/>
</dbReference>
<evidence type="ECO:0000259" key="1">
    <source>
        <dbReference type="Pfam" id="PF11716"/>
    </source>
</evidence>
<dbReference type="OrthoDB" id="5178565at2"/>
<sequence>MTDLWDIVAAERGALADDLADLSEKEWRTRSLCTQWTVEQVLAHMTATANLTPLSFLGSFAGAGFNFNTFANRQINKHRGSDPAETLAAFRSVQHSTKAPPGPRESWLGEAIVHSEDIRRPLGIRHEYPVEALRQVADFYKSSNALIGTKSRIAGLSLNATDIDWGHGEGGQEVAGPMMPLLMAMTGRSSACDQLEGPGVEQLRAAGGGPVG</sequence>
<name>A0A3N0DIL5_9ACTN</name>
<organism evidence="2 3">
    <name type="scientific">Nocardioides marmorisolisilvae</name>
    <dbReference type="NCBI Taxonomy" id="1542737"/>
    <lineage>
        <taxon>Bacteria</taxon>
        <taxon>Bacillati</taxon>
        <taxon>Actinomycetota</taxon>
        <taxon>Actinomycetes</taxon>
        <taxon>Propionibacteriales</taxon>
        <taxon>Nocardioidaceae</taxon>
        <taxon>Nocardioides</taxon>
    </lineage>
</organism>
<evidence type="ECO:0000313" key="3">
    <source>
        <dbReference type="Proteomes" id="UP000277094"/>
    </source>
</evidence>
<dbReference type="Pfam" id="PF11716">
    <property type="entry name" value="MDMPI_N"/>
    <property type="match status" value="1"/>
</dbReference>
<dbReference type="InterPro" id="IPR034660">
    <property type="entry name" value="DinB/YfiT-like"/>
</dbReference>